<accession>A0A9D1G0E4</accession>
<protein>
    <submittedName>
        <fullName evidence="1">SDR family oxidoreductase</fullName>
    </submittedName>
</protein>
<dbReference type="SUPFAM" id="SSF51735">
    <property type="entry name" value="NAD(P)-binding Rossmann-fold domains"/>
    <property type="match status" value="1"/>
</dbReference>
<dbReference type="EMBL" id="DVJN01000083">
    <property type="protein sequence ID" value="HIS92180.1"/>
    <property type="molecule type" value="Genomic_DNA"/>
</dbReference>
<dbReference type="AlphaFoldDB" id="A0A9D1G0E4"/>
<dbReference type="Proteomes" id="UP000824140">
    <property type="component" value="Unassembled WGS sequence"/>
</dbReference>
<organism evidence="1 2">
    <name type="scientific">Candidatus Alectryocaccomicrobium excrementavium</name>
    <dbReference type="NCBI Taxonomy" id="2840668"/>
    <lineage>
        <taxon>Bacteria</taxon>
        <taxon>Bacillati</taxon>
        <taxon>Bacillota</taxon>
        <taxon>Clostridia</taxon>
        <taxon>Candidatus Alectryocaccomicrobium</taxon>
    </lineage>
</organism>
<name>A0A9D1G0E4_9FIRM</name>
<dbReference type="Pfam" id="PF13561">
    <property type="entry name" value="adh_short_C2"/>
    <property type="match status" value="1"/>
</dbReference>
<feature type="non-terminal residue" evidence="1">
    <location>
        <position position="1"/>
    </location>
</feature>
<reference evidence="1" key="2">
    <citation type="journal article" date="2021" name="PeerJ">
        <title>Extensive microbial diversity within the chicken gut microbiome revealed by metagenomics and culture.</title>
        <authorList>
            <person name="Gilroy R."/>
            <person name="Ravi A."/>
            <person name="Getino M."/>
            <person name="Pursley I."/>
            <person name="Horton D.L."/>
            <person name="Alikhan N.F."/>
            <person name="Baker D."/>
            <person name="Gharbi K."/>
            <person name="Hall N."/>
            <person name="Watson M."/>
            <person name="Adriaenssens E.M."/>
            <person name="Foster-Nyarko E."/>
            <person name="Jarju S."/>
            <person name="Secka A."/>
            <person name="Antonio M."/>
            <person name="Oren A."/>
            <person name="Chaudhuri R.R."/>
            <person name="La Ragione R."/>
            <person name="Hildebrand F."/>
            <person name="Pallen M.J."/>
        </authorList>
    </citation>
    <scope>NUCLEOTIDE SEQUENCE</scope>
    <source>
        <strain evidence="1">13766</strain>
    </source>
</reference>
<dbReference type="InterPro" id="IPR002347">
    <property type="entry name" value="SDR_fam"/>
</dbReference>
<evidence type="ECO:0000313" key="1">
    <source>
        <dbReference type="EMBL" id="HIS92180.1"/>
    </source>
</evidence>
<proteinExistence type="predicted"/>
<evidence type="ECO:0000313" key="2">
    <source>
        <dbReference type="Proteomes" id="UP000824140"/>
    </source>
</evidence>
<comment type="caution">
    <text evidence="1">The sequence shown here is derived from an EMBL/GenBank/DDBJ whole genome shotgun (WGS) entry which is preliminary data.</text>
</comment>
<gene>
    <name evidence="1" type="ORF">IAA84_04100</name>
</gene>
<reference evidence="1" key="1">
    <citation type="submission" date="2020-10" db="EMBL/GenBank/DDBJ databases">
        <authorList>
            <person name="Gilroy R."/>
        </authorList>
    </citation>
    <scope>NUCLEOTIDE SEQUENCE</scope>
    <source>
        <strain evidence="1">13766</strain>
    </source>
</reference>
<dbReference type="Gene3D" id="3.40.50.720">
    <property type="entry name" value="NAD(P)-binding Rossmann-like Domain"/>
    <property type="match status" value="1"/>
</dbReference>
<sequence length="64" mass="6881">GVINTDRNLAALSDEGYARHVASLIPMGFYGEKEDCAGIVRLLCSEEGRYITGQSIYVDGGKSL</sequence>
<dbReference type="InterPro" id="IPR036291">
    <property type="entry name" value="NAD(P)-bd_dom_sf"/>
</dbReference>